<dbReference type="GO" id="GO:0000139">
    <property type="term" value="C:Golgi membrane"/>
    <property type="evidence" value="ECO:0007669"/>
    <property type="project" value="InterPro"/>
</dbReference>
<dbReference type="AlphaFoldDB" id="A0A7I8V9J2"/>
<accession>A0A7I8V9J2</accession>
<organism evidence="2 3">
    <name type="scientific">Dimorphilus gyrociliatus</name>
    <dbReference type="NCBI Taxonomy" id="2664684"/>
    <lineage>
        <taxon>Eukaryota</taxon>
        <taxon>Metazoa</taxon>
        <taxon>Spiralia</taxon>
        <taxon>Lophotrochozoa</taxon>
        <taxon>Annelida</taxon>
        <taxon>Polychaeta</taxon>
        <taxon>Polychaeta incertae sedis</taxon>
        <taxon>Dinophilidae</taxon>
        <taxon>Dimorphilus</taxon>
    </lineage>
</organism>
<dbReference type="Proteomes" id="UP000549394">
    <property type="component" value="Unassembled WGS sequence"/>
</dbReference>
<feature type="transmembrane region" description="Helical" evidence="1">
    <location>
        <begin position="149"/>
        <end position="169"/>
    </location>
</feature>
<keyword evidence="1" id="KW-1133">Transmembrane helix</keyword>
<gene>
    <name evidence="2" type="ORF">DGYR_LOCUS2051</name>
</gene>
<dbReference type="GO" id="GO:0016757">
    <property type="term" value="F:glycosyltransferase activity"/>
    <property type="evidence" value="ECO:0007669"/>
    <property type="project" value="InterPro"/>
</dbReference>
<name>A0A7I8V9J2_9ANNE</name>
<keyword evidence="1" id="KW-0472">Membrane</keyword>
<evidence type="ECO:0000313" key="2">
    <source>
        <dbReference type="EMBL" id="CAD5112999.1"/>
    </source>
</evidence>
<dbReference type="GO" id="GO:0006506">
    <property type="term" value="P:GPI anchor biosynthetic process"/>
    <property type="evidence" value="ECO:0007669"/>
    <property type="project" value="InterPro"/>
</dbReference>
<dbReference type="PANTHER" id="PTHR31410:SF1">
    <property type="entry name" value="POST-GPI ATTACHMENT TO PROTEINS FACTOR 4"/>
    <property type="match status" value="1"/>
</dbReference>
<reference evidence="2 3" key="1">
    <citation type="submission" date="2020-08" db="EMBL/GenBank/DDBJ databases">
        <authorList>
            <person name="Hejnol A."/>
        </authorList>
    </citation>
    <scope>NUCLEOTIDE SEQUENCE [LARGE SCALE GENOMIC DNA]</scope>
</reference>
<dbReference type="EMBL" id="CAJFCJ010000003">
    <property type="protein sequence ID" value="CAD5112999.1"/>
    <property type="molecule type" value="Genomic_DNA"/>
</dbReference>
<evidence type="ECO:0000313" key="3">
    <source>
        <dbReference type="Proteomes" id="UP000549394"/>
    </source>
</evidence>
<sequence length="260" mass="30153">MDPENYKDVQMLSNYVNVISRFSHLNLSLKHILEKEKEDYAFCLNSALKTSAKYVLLAEDDAYPLDHFLPVLDYTIKYRYNFSFSLGELVKSDDRLAFIKLYHPDRILNYLNAYEPDRLPELLAAGLFISAIITLITKRYFKQSNIKTIYIFWTFYSMLVLLCIGRANLLELLRIHPQFYRFVKSPSCCTPALLFSRAGGKALVQFLQNVKCGLSYPKDKAIADFLERENWKAKLVSPNVFLHIGQYSSLGEKKVNPYLV</sequence>
<protein>
    <submittedName>
        <fullName evidence="2">DgyrCDS2201</fullName>
    </submittedName>
</protein>
<keyword evidence="1" id="KW-0812">Transmembrane</keyword>
<dbReference type="PANTHER" id="PTHR31410">
    <property type="entry name" value="TRANSMEMBRANE PROTEIN 246"/>
    <property type="match status" value="1"/>
</dbReference>
<proteinExistence type="predicted"/>
<dbReference type="OrthoDB" id="2016523at2759"/>
<dbReference type="InterPro" id="IPR029675">
    <property type="entry name" value="PGAP4"/>
</dbReference>
<keyword evidence="3" id="KW-1185">Reference proteome</keyword>
<comment type="caution">
    <text evidence="2">The sequence shown here is derived from an EMBL/GenBank/DDBJ whole genome shotgun (WGS) entry which is preliminary data.</text>
</comment>
<evidence type="ECO:0000256" key="1">
    <source>
        <dbReference type="SAM" id="Phobius"/>
    </source>
</evidence>